<dbReference type="GO" id="GO:0005634">
    <property type="term" value="C:nucleus"/>
    <property type="evidence" value="ECO:0007669"/>
    <property type="project" value="UniProtKB-SubCell"/>
</dbReference>
<dbReference type="Pfam" id="PF22934">
    <property type="entry name" value="SPRTN_ZBD"/>
    <property type="match status" value="1"/>
</dbReference>
<evidence type="ECO:0000259" key="17">
    <source>
        <dbReference type="PROSITE" id="PS51908"/>
    </source>
</evidence>
<dbReference type="Pfam" id="PF10263">
    <property type="entry name" value="SprT-like"/>
    <property type="match status" value="1"/>
</dbReference>
<feature type="domain" description="UBZ4-type" evidence="17">
    <location>
        <begin position="372"/>
        <end position="396"/>
    </location>
</feature>
<dbReference type="GO" id="GO:0006508">
    <property type="term" value="P:proteolysis"/>
    <property type="evidence" value="ECO:0007669"/>
    <property type="project" value="UniProtKB-KW"/>
</dbReference>
<evidence type="ECO:0000256" key="10">
    <source>
        <dbReference type="ARBA" id="ARBA00022833"/>
    </source>
</evidence>
<comment type="similarity">
    <text evidence="3">Belongs to the Spartan family.</text>
</comment>
<dbReference type="AlphaFoldDB" id="A0A2G5THI8"/>
<keyword evidence="10" id="KW-0862">Zinc</keyword>
<dbReference type="GO" id="GO:0003697">
    <property type="term" value="F:single-stranded DNA binding"/>
    <property type="evidence" value="ECO:0007669"/>
    <property type="project" value="InterPro"/>
</dbReference>
<dbReference type="GO" id="GO:0031593">
    <property type="term" value="F:polyubiquitin modification-dependent protein binding"/>
    <property type="evidence" value="ECO:0007669"/>
    <property type="project" value="TreeGrafter"/>
</dbReference>
<evidence type="ECO:0000256" key="2">
    <source>
        <dbReference type="ARBA" id="ARBA00004286"/>
    </source>
</evidence>
<evidence type="ECO:0000256" key="11">
    <source>
        <dbReference type="ARBA" id="ARBA00023049"/>
    </source>
</evidence>
<dbReference type="InterPro" id="IPR006640">
    <property type="entry name" value="SprT-like_domain"/>
</dbReference>
<dbReference type="EMBL" id="PDUG01000005">
    <property type="protein sequence ID" value="PIC26762.1"/>
    <property type="molecule type" value="Genomic_DNA"/>
</dbReference>
<evidence type="ECO:0000256" key="9">
    <source>
        <dbReference type="ARBA" id="ARBA00022801"/>
    </source>
</evidence>
<gene>
    <name evidence="18" type="primary">Cni-dvc-1</name>
    <name evidence="18" type="synonym">Cnig_chr_V.g19237</name>
    <name evidence="18" type="ORF">B9Z55_019237</name>
</gene>
<keyword evidence="4" id="KW-0158">Chromosome</keyword>
<reference evidence="19" key="1">
    <citation type="submission" date="2017-10" db="EMBL/GenBank/DDBJ databases">
        <title>Rapid genome shrinkage in a self-fertile nematode reveals novel sperm competition proteins.</title>
        <authorList>
            <person name="Yin D."/>
            <person name="Schwarz E.M."/>
            <person name="Thomas C.G."/>
            <person name="Felde R.L."/>
            <person name="Korf I.F."/>
            <person name="Cutter A.D."/>
            <person name="Schartner C.M."/>
            <person name="Ralston E.J."/>
            <person name="Meyer B.J."/>
            <person name="Haag E.S."/>
        </authorList>
    </citation>
    <scope>NUCLEOTIDE SEQUENCE [LARGE SCALE GENOMIC DNA]</scope>
    <source>
        <strain evidence="19">JU1422</strain>
    </source>
</reference>
<dbReference type="SMART" id="SM00731">
    <property type="entry name" value="SprT"/>
    <property type="match status" value="1"/>
</dbReference>
<protein>
    <recommendedName>
        <fullName evidence="14">Protein with SprT-like domain at the N terminus</fullName>
    </recommendedName>
</protein>
<dbReference type="PANTHER" id="PTHR21220">
    <property type="entry name" value="DNA-DEPENDENT METALLOPROTEASE SPRTN"/>
    <property type="match status" value="1"/>
</dbReference>
<dbReference type="OrthoDB" id="5236983at2759"/>
<evidence type="ECO:0000256" key="15">
    <source>
        <dbReference type="PROSITE-ProRule" id="PRU01256"/>
    </source>
</evidence>
<evidence type="ECO:0000256" key="1">
    <source>
        <dbReference type="ARBA" id="ARBA00004123"/>
    </source>
</evidence>
<keyword evidence="8 15" id="KW-0863">Zinc-finger</keyword>
<comment type="caution">
    <text evidence="18">The sequence shown here is derived from an EMBL/GenBank/DDBJ whole genome shotgun (WGS) entry which is preliminary data.</text>
</comment>
<keyword evidence="7 15" id="KW-0227">DNA damage</keyword>
<evidence type="ECO:0000256" key="16">
    <source>
        <dbReference type="SAM" id="MobiDB-lite"/>
    </source>
</evidence>
<dbReference type="PANTHER" id="PTHR21220:SF0">
    <property type="entry name" value="DNA-DEPENDENT METALLOPROTEASE SPRTN"/>
    <property type="match status" value="1"/>
</dbReference>
<evidence type="ECO:0000256" key="5">
    <source>
        <dbReference type="ARBA" id="ARBA00022670"/>
    </source>
</evidence>
<evidence type="ECO:0000256" key="6">
    <source>
        <dbReference type="ARBA" id="ARBA00022723"/>
    </source>
</evidence>
<evidence type="ECO:0000256" key="14">
    <source>
        <dbReference type="ARBA" id="ARBA00030396"/>
    </source>
</evidence>
<evidence type="ECO:0000313" key="18">
    <source>
        <dbReference type="EMBL" id="PIC26762.1"/>
    </source>
</evidence>
<dbReference type="GO" id="GO:0008270">
    <property type="term" value="F:zinc ion binding"/>
    <property type="evidence" value="ECO:0007669"/>
    <property type="project" value="UniProtKB-KW"/>
</dbReference>
<feature type="compositionally biased region" description="Polar residues" evidence="16">
    <location>
        <begin position="303"/>
        <end position="312"/>
    </location>
</feature>
<sequence length="396" mass="44349">MILKPNPDFMNVFLILFLNIRLQLYYATLFIGDVHKECRHPSIMNHGSLVDPSYELIDPCPDIHALFIQFDNRFFGGALACCEVKWSPRMYSCAGICSYEVRGRTGGLCSIRLSKPLLSLRPRKDLVETLLHEMIHAFLFVKERNRDRDGHGPHFQSHMHRINKAGGTNITIYHSFHDEVRLYKKHWWRCSGPCKDRRPFFGYVKRTCNRAPGPNDRWWSQHQQNCGGSFVKVKEPEGFGEKKSSKKDIGAAPKKSVTPPKNTLDDYFKKNGSSSNPPANKTPPKSSPNSLFKGSGQKLGGAATSSSLVTNTTGGVRLGGSVGVSRLLPPVNFTSPPRSTPEVITLDDSDDDQHCNEEDGALEASFVLTNDIVICPSCNIEVEERFLHGHLDYCLA</sequence>
<evidence type="ECO:0000256" key="8">
    <source>
        <dbReference type="ARBA" id="ARBA00022771"/>
    </source>
</evidence>
<keyword evidence="12 15" id="KW-0234">DNA repair</keyword>
<keyword evidence="6" id="KW-0479">Metal-binding</keyword>
<keyword evidence="5" id="KW-0645">Protease</keyword>
<dbReference type="SMART" id="SM00734">
    <property type="entry name" value="ZnF_Rad18"/>
    <property type="match status" value="1"/>
</dbReference>
<evidence type="ECO:0000256" key="12">
    <source>
        <dbReference type="ARBA" id="ARBA00023204"/>
    </source>
</evidence>
<evidence type="ECO:0000256" key="7">
    <source>
        <dbReference type="ARBA" id="ARBA00022763"/>
    </source>
</evidence>
<dbReference type="GO" id="GO:0005694">
    <property type="term" value="C:chromosome"/>
    <property type="evidence" value="ECO:0007669"/>
    <property type="project" value="UniProtKB-SubCell"/>
</dbReference>
<dbReference type="InterPro" id="IPR006642">
    <property type="entry name" value="Rad18_UBZ4"/>
</dbReference>
<dbReference type="GO" id="GO:0004222">
    <property type="term" value="F:metalloendopeptidase activity"/>
    <property type="evidence" value="ECO:0007669"/>
    <property type="project" value="InterPro"/>
</dbReference>
<evidence type="ECO:0000256" key="4">
    <source>
        <dbReference type="ARBA" id="ARBA00022454"/>
    </source>
</evidence>
<evidence type="ECO:0000313" key="19">
    <source>
        <dbReference type="Proteomes" id="UP000230233"/>
    </source>
</evidence>
<dbReference type="STRING" id="1611254.A0A2G5THI8"/>
<keyword evidence="19" id="KW-1185">Reference proteome</keyword>
<keyword evidence="11" id="KW-0482">Metalloprotease</keyword>
<keyword evidence="13" id="KW-0539">Nucleus</keyword>
<dbReference type="InterPro" id="IPR055220">
    <property type="entry name" value="SPRTN_ZBD"/>
</dbReference>
<evidence type="ECO:0000256" key="13">
    <source>
        <dbReference type="ARBA" id="ARBA00023242"/>
    </source>
</evidence>
<accession>A0A2G5THI8</accession>
<feature type="region of interest" description="Disordered" evidence="16">
    <location>
        <begin position="230"/>
        <end position="312"/>
    </location>
</feature>
<feature type="compositionally biased region" description="Basic and acidic residues" evidence="16">
    <location>
        <begin position="232"/>
        <end position="249"/>
    </location>
</feature>
<organism evidence="18 19">
    <name type="scientific">Caenorhabditis nigoni</name>
    <dbReference type="NCBI Taxonomy" id="1611254"/>
    <lineage>
        <taxon>Eukaryota</taxon>
        <taxon>Metazoa</taxon>
        <taxon>Ecdysozoa</taxon>
        <taxon>Nematoda</taxon>
        <taxon>Chromadorea</taxon>
        <taxon>Rhabditida</taxon>
        <taxon>Rhabditina</taxon>
        <taxon>Rhabditomorpha</taxon>
        <taxon>Rhabditoidea</taxon>
        <taxon>Rhabditidae</taxon>
        <taxon>Peloderinae</taxon>
        <taxon>Caenorhabditis</taxon>
    </lineage>
</organism>
<evidence type="ECO:0000256" key="3">
    <source>
        <dbReference type="ARBA" id="ARBA00010724"/>
    </source>
</evidence>
<dbReference type="PROSITE" id="PS51908">
    <property type="entry name" value="ZF_UBZ4"/>
    <property type="match status" value="1"/>
</dbReference>
<proteinExistence type="inferred from homology"/>
<dbReference type="Proteomes" id="UP000230233">
    <property type="component" value="Chromosome V"/>
</dbReference>
<comment type="subcellular location">
    <subcellularLocation>
        <location evidence="2">Chromosome</location>
    </subcellularLocation>
    <subcellularLocation>
        <location evidence="1">Nucleus</location>
    </subcellularLocation>
</comment>
<dbReference type="InterPro" id="IPR044245">
    <property type="entry name" value="Spartan"/>
</dbReference>
<name>A0A2G5THI8_9PELO</name>
<dbReference type="GO" id="GO:0006281">
    <property type="term" value="P:DNA repair"/>
    <property type="evidence" value="ECO:0007669"/>
    <property type="project" value="UniProtKB-KW"/>
</dbReference>
<feature type="compositionally biased region" description="Polar residues" evidence="16">
    <location>
        <begin position="271"/>
        <end position="292"/>
    </location>
</feature>
<keyword evidence="9" id="KW-0378">Hydrolase</keyword>